<keyword evidence="4" id="KW-0472">Membrane</keyword>
<dbReference type="PANTHER" id="PTHR43630">
    <property type="entry name" value="POLY-BETA-1,6-N-ACETYL-D-GLUCOSAMINE SYNTHASE"/>
    <property type="match status" value="1"/>
</dbReference>
<dbReference type="GO" id="GO:0016757">
    <property type="term" value="F:glycosyltransferase activity"/>
    <property type="evidence" value="ECO:0007669"/>
    <property type="project" value="UniProtKB-KW"/>
</dbReference>
<dbReference type="STRING" id="226506.SAMN04488519_101101"/>
<keyword evidence="7" id="KW-1185">Reference proteome</keyword>
<dbReference type="RefSeq" id="WP_091648775.1">
    <property type="nucleotide sequence ID" value="NZ_FOVW01000001.1"/>
</dbReference>
<evidence type="ECO:0000256" key="2">
    <source>
        <dbReference type="ARBA" id="ARBA00022676"/>
    </source>
</evidence>
<keyword evidence="4" id="KW-1133">Transmembrane helix</keyword>
<feature type="domain" description="Glycosyltransferase 2-like" evidence="5">
    <location>
        <begin position="41"/>
        <end position="202"/>
    </location>
</feature>
<organism evidence="6 7">
    <name type="scientific">Algoriphagus ornithinivorans</name>
    <dbReference type="NCBI Taxonomy" id="226506"/>
    <lineage>
        <taxon>Bacteria</taxon>
        <taxon>Pseudomonadati</taxon>
        <taxon>Bacteroidota</taxon>
        <taxon>Cytophagia</taxon>
        <taxon>Cytophagales</taxon>
        <taxon>Cyclobacteriaceae</taxon>
        <taxon>Algoriphagus</taxon>
    </lineage>
</organism>
<keyword evidence="4" id="KW-0812">Transmembrane</keyword>
<evidence type="ECO:0000256" key="3">
    <source>
        <dbReference type="ARBA" id="ARBA00022679"/>
    </source>
</evidence>
<gene>
    <name evidence="6" type="ORF">SAMN04488519_101101</name>
</gene>
<dbReference type="SUPFAM" id="SSF53448">
    <property type="entry name" value="Nucleotide-diphospho-sugar transferases"/>
    <property type="match status" value="1"/>
</dbReference>
<dbReference type="Gene3D" id="3.90.550.10">
    <property type="entry name" value="Spore Coat Polysaccharide Biosynthesis Protein SpsA, Chain A"/>
    <property type="match status" value="1"/>
</dbReference>
<sequence>MLSFYLLFACFYFLTLLGLKSYWERQAQNYSELRTENLSASLLIPFRNEAENLLSLIFQLKKLSYPNLEILLINDHSEDNSFEILLEAFREDHRVQVIPSIGEGKKAALRTGVNLAEGELILTSDADCVFPENWVEQIRAAFSSPQTQLVAGPVQVLGRNNLFNEFQKLDWASIALVTHYSFENQNPLMCSAANLAFRKSAFLAVDGYVGNENYLSGDDEFLLKKIHGKFGSDSCIYLKNPESLVLTQAEESWGKLLNQRARWASKWDKHQSFSHSIAGLIPFLIQLVWLSSVILLVEGWMGILLFLGIWTIKYFTEWMTLGKVLSSFKLPISKRGILFTTFAHPFYVLLVGMKSLSGNGYWKGRKIIKKSLA</sequence>
<accession>A0A1I5ACR3</accession>
<dbReference type="InterPro" id="IPR029044">
    <property type="entry name" value="Nucleotide-diphossugar_trans"/>
</dbReference>
<feature type="transmembrane region" description="Helical" evidence="4">
    <location>
        <begin position="287"/>
        <end position="315"/>
    </location>
</feature>
<dbReference type="EMBL" id="FOVW01000001">
    <property type="protein sequence ID" value="SFN60182.1"/>
    <property type="molecule type" value="Genomic_DNA"/>
</dbReference>
<proteinExistence type="inferred from homology"/>
<evidence type="ECO:0000313" key="7">
    <source>
        <dbReference type="Proteomes" id="UP000199564"/>
    </source>
</evidence>
<evidence type="ECO:0000256" key="1">
    <source>
        <dbReference type="ARBA" id="ARBA00006739"/>
    </source>
</evidence>
<keyword evidence="3 6" id="KW-0808">Transferase</keyword>
<comment type="similarity">
    <text evidence="1">Belongs to the glycosyltransferase 2 family.</text>
</comment>
<dbReference type="AlphaFoldDB" id="A0A1I5ACR3"/>
<evidence type="ECO:0000313" key="6">
    <source>
        <dbReference type="EMBL" id="SFN60182.1"/>
    </source>
</evidence>
<feature type="transmembrane region" description="Helical" evidence="4">
    <location>
        <begin position="336"/>
        <end position="353"/>
    </location>
</feature>
<dbReference type="InterPro" id="IPR001173">
    <property type="entry name" value="Glyco_trans_2-like"/>
</dbReference>
<evidence type="ECO:0000256" key="4">
    <source>
        <dbReference type="SAM" id="Phobius"/>
    </source>
</evidence>
<dbReference type="PANTHER" id="PTHR43630:SF1">
    <property type="entry name" value="POLY-BETA-1,6-N-ACETYL-D-GLUCOSAMINE SYNTHASE"/>
    <property type="match status" value="1"/>
</dbReference>
<dbReference type="Pfam" id="PF00535">
    <property type="entry name" value="Glycos_transf_2"/>
    <property type="match status" value="1"/>
</dbReference>
<name>A0A1I5ACR3_9BACT</name>
<protein>
    <submittedName>
        <fullName evidence="6">Glycosyltransferase, catalytic subunit of cellulose synthase and poly-beta-1,6-N-acetylglucosamine synthase</fullName>
    </submittedName>
</protein>
<keyword evidence="2" id="KW-0328">Glycosyltransferase</keyword>
<evidence type="ECO:0000259" key="5">
    <source>
        <dbReference type="Pfam" id="PF00535"/>
    </source>
</evidence>
<dbReference type="Proteomes" id="UP000199564">
    <property type="component" value="Unassembled WGS sequence"/>
</dbReference>
<reference evidence="7" key="1">
    <citation type="submission" date="2016-10" db="EMBL/GenBank/DDBJ databases">
        <authorList>
            <person name="Varghese N."/>
            <person name="Submissions S."/>
        </authorList>
    </citation>
    <scope>NUCLEOTIDE SEQUENCE [LARGE SCALE GENOMIC DNA]</scope>
    <source>
        <strain evidence="7">DSM 15282</strain>
    </source>
</reference>